<dbReference type="InterPro" id="IPR016181">
    <property type="entry name" value="Acyl_CoA_acyltransferase"/>
</dbReference>
<feature type="domain" description="N-acetyltransferase" evidence="1">
    <location>
        <begin position="101"/>
        <end position="234"/>
    </location>
</feature>
<reference evidence="2 3" key="2">
    <citation type="submission" date="2015-05" db="EMBL/GenBank/DDBJ databases">
        <authorList>
            <person name="Morales-Cruz A."/>
            <person name="Amrine K.C."/>
            <person name="Cantu D."/>
        </authorList>
    </citation>
    <scope>NUCLEOTIDE SEQUENCE [LARGE SCALE GENOMIC DNA]</scope>
    <source>
        <strain evidence="2">DA912</strain>
    </source>
</reference>
<dbReference type="CDD" id="cd04301">
    <property type="entry name" value="NAT_SF"/>
    <property type="match status" value="1"/>
</dbReference>
<evidence type="ECO:0000313" key="3">
    <source>
        <dbReference type="Proteomes" id="UP000034680"/>
    </source>
</evidence>
<comment type="caution">
    <text evidence="2">The sequence shown here is derived from an EMBL/GenBank/DDBJ whole genome shotgun (WGS) entry which is preliminary data.</text>
</comment>
<proteinExistence type="predicted"/>
<organism evidence="2 3">
    <name type="scientific">Diaporthe ampelina</name>
    <dbReference type="NCBI Taxonomy" id="1214573"/>
    <lineage>
        <taxon>Eukaryota</taxon>
        <taxon>Fungi</taxon>
        <taxon>Dikarya</taxon>
        <taxon>Ascomycota</taxon>
        <taxon>Pezizomycotina</taxon>
        <taxon>Sordariomycetes</taxon>
        <taxon>Sordariomycetidae</taxon>
        <taxon>Diaporthales</taxon>
        <taxon>Diaporthaceae</taxon>
        <taxon>Diaporthe</taxon>
    </lineage>
</organism>
<dbReference type="InterPro" id="IPR000182">
    <property type="entry name" value="GNAT_dom"/>
</dbReference>
<dbReference type="OrthoDB" id="544277at2759"/>
<dbReference type="GO" id="GO:0016747">
    <property type="term" value="F:acyltransferase activity, transferring groups other than amino-acyl groups"/>
    <property type="evidence" value="ECO:0007669"/>
    <property type="project" value="InterPro"/>
</dbReference>
<dbReference type="PANTHER" id="PTHR42791:SF1">
    <property type="entry name" value="N-ACETYLTRANSFERASE DOMAIN-CONTAINING PROTEIN"/>
    <property type="match status" value="1"/>
</dbReference>
<dbReference type="Pfam" id="PF13508">
    <property type="entry name" value="Acetyltransf_7"/>
    <property type="match status" value="1"/>
</dbReference>
<protein>
    <submittedName>
        <fullName evidence="2">Putative n-acetyltransferase-like protein</fullName>
    </submittedName>
</protein>
<dbReference type="AlphaFoldDB" id="A0A0G2IAY4"/>
<dbReference type="SUPFAM" id="SSF55729">
    <property type="entry name" value="Acyl-CoA N-acyltransferases (Nat)"/>
    <property type="match status" value="1"/>
</dbReference>
<dbReference type="Gene3D" id="3.40.630.30">
    <property type="match status" value="1"/>
</dbReference>
<keyword evidence="3" id="KW-1185">Reference proteome</keyword>
<dbReference type="InterPro" id="IPR052523">
    <property type="entry name" value="Trichothecene_AcTrans"/>
</dbReference>
<keyword evidence="2" id="KW-0808">Transferase</keyword>
<reference evidence="2 3" key="1">
    <citation type="submission" date="2015-05" db="EMBL/GenBank/DDBJ databases">
        <title>Distinctive expansion of gene families associated with plant cell wall degradation and secondary metabolism in the genomes of grapevine trunk pathogens.</title>
        <authorList>
            <person name="Lawrence D.P."/>
            <person name="Travadon R."/>
            <person name="Rolshausen P.E."/>
            <person name="Baumgartner K."/>
        </authorList>
    </citation>
    <scope>NUCLEOTIDE SEQUENCE [LARGE SCALE GENOMIC DNA]</scope>
    <source>
        <strain evidence="2">DA912</strain>
    </source>
</reference>
<dbReference type="STRING" id="1214573.A0A0G2IAY4"/>
<dbReference type="PANTHER" id="PTHR42791">
    <property type="entry name" value="GNAT FAMILY ACETYLTRANSFERASE"/>
    <property type="match status" value="1"/>
</dbReference>
<evidence type="ECO:0000313" key="2">
    <source>
        <dbReference type="EMBL" id="KKY36865.1"/>
    </source>
</evidence>
<name>A0A0G2IAY4_9PEZI</name>
<dbReference type="PROSITE" id="PS51186">
    <property type="entry name" value="GNAT"/>
    <property type="match status" value="1"/>
</dbReference>
<sequence length="266" mass="29918">METVSSTSTVTLVELKHSLIPKKWGESVRIVDMSECQQVAISLAHAFAADDLACYLLNSDDMAGLSPEEKWKLHVDIFQYIVAAHCLNGETHVIGPDHEGVALWMPPGKNIDDWYTVMRSGMWRLYFQLSSEGRQRYYNELLPLLHDTKVEVLGERDENAYYLVYLGTKPHARGRGYARKLLQTMIARADAENRPMYLESSSLANNAYYAKFGFVVKKEIFLKRGAVPVQLTIMVREPQPVAKVANVPVAKRQVRTAALGGRASDS</sequence>
<accession>A0A0G2IAY4</accession>
<dbReference type="Proteomes" id="UP000034680">
    <property type="component" value="Unassembled WGS sequence"/>
</dbReference>
<evidence type="ECO:0000259" key="1">
    <source>
        <dbReference type="PROSITE" id="PS51186"/>
    </source>
</evidence>
<gene>
    <name evidence="2" type="ORF">UCDDA912_g03092</name>
</gene>
<dbReference type="EMBL" id="LCUC01000105">
    <property type="protein sequence ID" value="KKY36865.1"/>
    <property type="molecule type" value="Genomic_DNA"/>
</dbReference>